<keyword evidence="5" id="KW-0769">Symport</keyword>
<keyword evidence="3" id="KW-0813">Transport</keyword>
<reference evidence="10 11" key="1">
    <citation type="journal article" date="2023" name="Arcadia Sci">
        <title>De novo assembly of a long-read Amblyomma americanum tick genome.</title>
        <authorList>
            <person name="Chou S."/>
            <person name="Poskanzer K.E."/>
            <person name="Rollins M."/>
            <person name="Thuy-Boun P.S."/>
        </authorList>
    </citation>
    <scope>NUCLEOTIDE SEQUENCE [LARGE SCALE GENOMIC DNA]</scope>
    <source>
        <strain evidence="10">F_SG_1</strain>
        <tissue evidence="10">Salivary glands</tissue>
    </source>
</reference>
<evidence type="ECO:0000313" key="10">
    <source>
        <dbReference type="EMBL" id="KAK8781178.1"/>
    </source>
</evidence>
<evidence type="ECO:0000256" key="3">
    <source>
        <dbReference type="ARBA" id="ARBA00022448"/>
    </source>
</evidence>
<evidence type="ECO:0000256" key="7">
    <source>
        <dbReference type="ARBA" id="ARBA00023136"/>
    </source>
</evidence>
<feature type="non-terminal residue" evidence="10">
    <location>
        <position position="66"/>
    </location>
</feature>
<evidence type="ECO:0000313" key="11">
    <source>
        <dbReference type="Proteomes" id="UP001321473"/>
    </source>
</evidence>
<dbReference type="AlphaFoldDB" id="A0AAQ4F391"/>
<evidence type="ECO:0000256" key="4">
    <source>
        <dbReference type="ARBA" id="ARBA00022692"/>
    </source>
</evidence>
<comment type="similarity">
    <text evidence="2">Belongs to the sodium:neurotransmitter symporter (SNF) (TC 2.A.22) family.</text>
</comment>
<dbReference type="InterPro" id="IPR037272">
    <property type="entry name" value="SNS_sf"/>
</dbReference>
<dbReference type="GO" id="GO:0015293">
    <property type="term" value="F:symporter activity"/>
    <property type="evidence" value="ECO:0007669"/>
    <property type="project" value="UniProtKB-KW"/>
</dbReference>
<evidence type="ECO:0000256" key="2">
    <source>
        <dbReference type="ARBA" id="ARBA00006459"/>
    </source>
</evidence>
<keyword evidence="4 9" id="KW-0812">Transmembrane</keyword>
<keyword evidence="8" id="KW-0915">Sodium</keyword>
<evidence type="ECO:0000256" key="1">
    <source>
        <dbReference type="ARBA" id="ARBA00004141"/>
    </source>
</evidence>
<sequence length="66" mass="7288">MFLFFTLQKQGAREGILTMLSIHKESFYNPNLWHSAAADVLTSLGIATGAIFVFASFNPLRTPLKG</sequence>
<organism evidence="10 11">
    <name type="scientific">Amblyomma americanum</name>
    <name type="common">Lone star tick</name>
    <dbReference type="NCBI Taxonomy" id="6943"/>
    <lineage>
        <taxon>Eukaryota</taxon>
        <taxon>Metazoa</taxon>
        <taxon>Ecdysozoa</taxon>
        <taxon>Arthropoda</taxon>
        <taxon>Chelicerata</taxon>
        <taxon>Arachnida</taxon>
        <taxon>Acari</taxon>
        <taxon>Parasitiformes</taxon>
        <taxon>Ixodida</taxon>
        <taxon>Ixodoidea</taxon>
        <taxon>Ixodidae</taxon>
        <taxon>Amblyomminae</taxon>
        <taxon>Amblyomma</taxon>
    </lineage>
</organism>
<evidence type="ECO:0000256" key="6">
    <source>
        <dbReference type="ARBA" id="ARBA00022989"/>
    </source>
</evidence>
<dbReference type="GO" id="GO:0046872">
    <property type="term" value="F:metal ion binding"/>
    <property type="evidence" value="ECO:0007669"/>
    <property type="project" value="UniProtKB-KW"/>
</dbReference>
<dbReference type="InterPro" id="IPR000175">
    <property type="entry name" value="Na/ntran_symport"/>
</dbReference>
<comment type="subcellular location">
    <subcellularLocation>
        <location evidence="1">Membrane</location>
        <topology evidence="1">Multi-pass membrane protein</topology>
    </subcellularLocation>
</comment>
<keyword evidence="6 9" id="KW-1133">Transmembrane helix</keyword>
<dbReference type="EMBL" id="JARKHS020007929">
    <property type="protein sequence ID" value="KAK8781178.1"/>
    <property type="molecule type" value="Genomic_DNA"/>
</dbReference>
<name>A0AAQ4F391_AMBAM</name>
<accession>A0AAQ4F391</accession>
<comment type="caution">
    <text evidence="10">The sequence shown here is derived from an EMBL/GenBank/DDBJ whole genome shotgun (WGS) entry which is preliminary data.</text>
</comment>
<protein>
    <submittedName>
        <fullName evidence="10">Uncharacterized protein</fullName>
    </submittedName>
</protein>
<keyword evidence="8" id="KW-0479">Metal-binding</keyword>
<evidence type="ECO:0000256" key="5">
    <source>
        <dbReference type="ARBA" id="ARBA00022847"/>
    </source>
</evidence>
<feature type="transmembrane region" description="Helical" evidence="9">
    <location>
        <begin position="36"/>
        <end position="57"/>
    </location>
</feature>
<dbReference type="Proteomes" id="UP001321473">
    <property type="component" value="Unassembled WGS sequence"/>
</dbReference>
<evidence type="ECO:0000256" key="9">
    <source>
        <dbReference type="SAM" id="Phobius"/>
    </source>
</evidence>
<keyword evidence="11" id="KW-1185">Reference proteome</keyword>
<dbReference type="PROSITE" id="PS50267">
    <property type="entry name" value="NA_NEUROTRAN_SYMP_3"/>
    <property type="match status" value="1"/>
</dbReference>
<dbReference type="GO" id="GO:0016020">
    <property type="term" value="C:membrane"/>
    <property type="evidence" value="ECO:0007669"/>
    <property type="project" value="UniProtKB-SubCell"/>
</dbReference>
<evidence type="ECO:0000256" key="8">
    <source>
        <dbReference type="PIRSR" id="PIRSR600175-1"/>
    </source>
</evidence>
<gene>
    <name evidence="10" type="ORF">V5799_017480</name>
</gene>
<feature type="binding site" evidence="8">
    <location>
        <position position="43"/>
    </location>
    <ligand>
        <name>Na(+)</name>
        <dbReference type="ChEBI" id="CHEBI:29101"/>
        <label>1</label>
    </ligand>
</feature>
<proteinExistence type="inferred from homology"/>
<dbReference type="SUPFAM" id="SSF161070">
    <property type="entry name" value="SNF-like"/>
    <property type="match status" value="1"/>
</dbReference>
<dbReference type="Pfam" id="PF00209">
    <property type="entry name" value="SNF"/>
    <property type="match status" value="1"/>
</dbReference>
<keyword evidence="7 9" id="KW-0472">Membrane</keyword>